<protein>
    <submittedName>
        <fullName evidence="1">Uncharacterized protein</fullName>
    </submittedName>
</protein>
<organism evidence="1 2">
    <name type="scientific">Actinopolyspora alba</name>
    <dbReference type="NCBI Taxonomy" id="673379"/>
    <lineage>
        <taxon>Bacteria</taxon>
        <taxon>Bacillati</taxon>
        <taxon>Actinomycetota</taxon>
        <taxon>Actinomycetes</taxon>
        <taxon>Actinopolysporales</taxon>
        <taxon>Actinopolysporaceae</taxon>
        <taxon>Actinopolyspora</taxon>
        <taxon>Actinopolyspora alba group</taxon>
    </lineage>
</organism>
<evidence type="ECO:0000313" key="1">
    <source>
        <dbReference type="EMBL" id="SFE57516.1"/>
    </source>
</evidence>
<dbReference type="AlphaFoldDB" id="A0A1I2BMY6"/>
<accession>A0A1I2BMY6</accession>
<dbReference type="Proteomes" id="UP000198716">
    <property type="component" value="Unassembled WGS sequence"/>
</dbReference>
<name>A0A1I2BMY6_9ACTN</name>
<keyword evidence="2" id="KW-1185">Reference proteome</keyword>
<dbReference type="EMBL" id="FOMZ01000017">
    <property type="protein sequence ID" value="SFE57516.1"/>
    <property type="molecule type" value="Genomic_DNA"/>
</dbReference>
<gene>
    <name evidence="1" type="ORF">SAMN04487819_11711</name>
</gene>
<reference evidence="2" key="1">
    <citation type="submission" date="2016-10" db="EMBL/GenBank/DDBJ databases">
        <authorList>
            <person name="Varghese N."/>
            <person name="Submissions S."/>
        </authorList>
    </citation>
    <scope>NUCLEOTIDE SEQUENCE [LARGE SCALE GENOMIC DNA]</scope>
    <source>
        <strain evidence="2">DSM 45004</strain>
    </source>
</reference>
<evidence type="ECO:0000313" key="2">
    <source>
        <dbReference type="Proteomes" id="UP000198716"/>
    </source>
</evidence>
<sequence length="127" mass="14030">MCDTGTSDSLVRDCAELDVTVLAVEPYGVRVVARDGVEGIIDKIKIPSWLASEELPCVGESLTVVVLDERRDRFRASLLDTDFEIAGMVRRGELDEEAYVHPADFAPEQLKGRLSFNDRDSGELGDE</sequence>
<proteinExistence type="predicted"/>